<dbReference type="Gene3D" id="3.40.50.300">
    <property type="entry name" value="P-loop containing nucleotide triphosphate hydrolases"/>
    <property type="match status" value="1"/>
</dbReference>
<dbReference type="PROSITE" id="PS51419">
    <property type="entry name" value="RAB"/>
    <property type="match status" value="1"/>
</dbReference>
<reference evidence="3" key="1">
    <citation type="journal article" date="2023" name="Mol. Biol. Evol.">
        <title>Third-Generation Sequencing Reveals the Adaptive Role of the Epigenome in Three Deep-Sea Polychaetes.</title>
        <authorList>
            <person name="Perez M."/>
            <person name="Aroh O."/>
            <person name="Sun Y."/>
            <person name="Lan Y."/>
            <person name="Juniper S.K."/>
            <person name="Young C.R."/>
            <person name="Angers B."/>
            <person name="Qian P.Y."/>
        </authorList>
    </citation>
    <scope>NUCLEOTIDE SEQUENCE</scope>
    <source>
        <strain evidence="3">P08H-3</strain>
    </source>
</reference>
<dbReference type="InterPro" id="IPR027417">
    <property type="entry name" value="P-loop_NTPase"/>
</dbReference>
<dbReference type="PRINTS" id="PR00449">
    <property type="entry name" value="RASTRNSFRMNG"/>
</dbReference>
<dbReference type="SUPFAM" id="SSF52540">
    <property type="entry name" value="P-loop containing nucleoside triphosphate hydrolases"/>
    <property type="match status" value="1"/>
</dbReference>
<evidence type="ECO:0000313" key="4">
    <source>
        <dbReference type="Proteomes" id="UP001208570"/>
    </source>
</evidence>
<gene>
    <name evidence="3" type="ORF">LSH36_260g04007</name>
</gene>
<sequence>MFLTLSRVNFIPGTVIHDIRNGLNYKILLLGDSGVGKTSVFRRFAENTFDPVHRPTKKPLVKNVFQKVNIPADYVVSISLWDVPIKEDIDMRESYYRNVDAVIVVVDMNDPTSIKLAGTWIQDFVNNATKTFTVTEVLPNGHRTTTVKKTIFNPYEVPFLLLGTKFDQIEDQMKERRLKQMIQNPVLDSLDTSVAAVSNTDLVIPDSTITHSDDTSNTKGEIIKKYYTNDGKDDRESNKPECISLLEETEIKYDFLGSMLVSAKLSDGSVDLAFQSLLRHLLDKHVPEKKKEPQEKLDMHQSTKKMRKQDREKYLTYCGIEQLDEMFEKCYIPVKRADDLDSYYSLIMKRFQQTCLNNGFTKTIRASLEDCITGINAALYESSEVKLKVEEEDEFMKLVCPEESSSNIPEAVDVTLKIFNNEYAAVCKTILKECPKLDEVLVKLDVLLEKLIEELTKRYDTRAKRYVNICLQNEARVAFAKNQAFRCLREVGNVKQKVTATLMW</sequence>
<proteinExistence type="predicted"/>
<dbReference type="Proteomes" id="UP001208570">
    <property type="component" value="Unassembled WGS sequence"/>
</dbReference>
<evidence type="ECO:0000256" key="1">
    <source>
        <dbReference type="ARBA" id="ARBA00022741"/>
    </source>
</evidence>
<accession>A0AAD9JKD9</accession>
<name>A0AAD9JKD9_9ANNE</name>
<protein>
    <submittedName>
        <fullName evidence="3">Uncharacterized protein</fullName>
    </submittedName>
</protein>
<comment type="caution">
    <text evidence="3">The sequence shown here is derived from an EMBL/GenBank/DDBJ whole genome shotgun (WGS) entry which is preliminary data.</text>
</comment>
<dbReference type="InterPro" id="IPR050227">
    <property type="entry name" value="Rab"/>
</dbReference>
<organism evidence="3 4">
    <name type="scientific">Paralvinella palmiformis</name>
    <dbReference type="NCBI Taxonomy" id="53620"/>
    <lineage>
        <taxon>Eukaryota</taxon>
        <taxon>Metazoa</taxon>
        <taxon>Spiralia</taxon>
        <taxon>Lophotrochozoa</taxon>
        <taxon>Annelida</taxon>
        <taxon>Polychaeta</taxon>
        <taxon>Sedentaria</taxon>
        <taxon>Canalipalpata</taxon>
        <taxon>Terebellida</taxon>
        <taxon>Terebelliformia</taxon>
        <taxon>Alvinellidae</taxon>
        <taxon>Paralvinella</taxon>
    </lineage>
</organism>
<keyword evidence="2" id="KW-0342">GTP-binding</keyword>
<dbReference type="AlphaFoldDB" id="A0AAD9JKD9"/>
<keyword evidence="1" id="KW-0547">Nucleotide-binding</keyword>
<keyword evidence="4" id="KW-1185">Reference proteome</keyword>
<dbReference type="EMBL" id="JAODUP010000260">
    <property type="protein sequence ID" value="KAK2154696.1"/>
    <property type="molecule type" value="Genomic_DNA"/>
</dbReference>
<evidence type="ECO:0000256" key="2">
    <source>
        <dbReference type="ARBA" id="ARBA00023134"/>
    </source>
</evidence>
<dbReference type="Pfam" id="PF08477">
    <property type="entry name" value="Roc"/>
    <property type="match status" value="1"/>
</dbReference>
<dbReference type="GO" id="GO:0005525">
    <property type="term" value="F:GTP binding"/>
    <property type="evidence" value="ECO:0007669"/>
    <property type="project" value="UniProtKB-KW"/>
</dbReference>
<dbReference type="SMART" id="SM00175">
    <property type="entry name" value="RAB"/>
    <property type="match status" value="1"/>
</dbReference>
<dbReference type="PANTHER" id="PTHR47977">
    <property type="entry name" value="RAS-RELATED PROTEIN RAB"/>
    <property type="match status" value="1"/>
</dbReference>
<evidence type="ECO:0000313" key="3">
    <source>
        <dbReference type="EMBL" id="KAK2154696.1"/>
    </source>
</evidence>